<dbReference type="GO" id="GO:0005737">
    <property type="term" value="C:cytoplasm"/>
    <property type="evidence" value="ECO:0007669"/>
    <property type="project" value="TreeGrafter"/>
</dbReference>
<gene>
    <name evidence="3" type="ORF">Glove_384g27</name>
</gene>
<accession>A0A397H8I9</accession>
<dbReference type="InterPro" id="IPR011333">
    <property type="entry name" value="SKP1/BTB/POZ_sf"/>
</dbReference>
<dbReference type="EMBL" id="PQFF01000344">
    <property type="protein sequence ID" value="RHZ57743.1"/>
    <property type="molecule type" value="Genomic_DNA"/>
</dbReference>
<dbReference type="AlphaFoldDB" id="A0A397H8I9"/>
<dbReference type="InterPro" id="IPR052407">
    <property type="entry name" value="BTB_POZ_domain_cont_9"/>
</dbReference>
<dbReference type="PANTHER" id="PTHR46306:SF1">
    <property type="entry name" value="BTB_POZ DOMAIN-CONTAINING PROTEIN 9"/>
    <property type="match status" value="1"/>
</dbReference>
<organism evidence="3 4">
    <name type="scientific">Diversispora epigaea</name>
    <dbReference type="NCBI Taxonomy" id="1348612"/>
    <lineage>
        <taxon>Eukaryota</taxon>
        <taxon>Fungi</taxon>
        <taxon>Fungi incertae sedis</taxon>
        <taxon>Mucoromycota</taxon>
        <taxon>Glomeromycotina</taxon>
        <taxon>Glomeromycetes</taxon>
        <taxon>Diversisporales</taxon>
        <taxon>Diversisporaceae</taxon>
        <taxon>Diversispora</taxon>
    </lineage>
</organism>
<dbReference type="SUPFAM" id="SSF54695">
    <property type="entry name" value="POZ domain"/>
    <property type="match status" value="1"/>
</dbReference>
<reference evidence="3 4" key="1">
    <citation type="submission" date="2018-08" db="EMBL/GenBank/DDBJ databases">
        <title>Genome and evolution of the arbuscular mycorrhizal fungus Diversispora epigaea (formerly Glomus versiforme) and its bacterial endosymbionts.</title>
        <authorList>
            <person name="Sun X."/>
            <person name="Fei Z."/>
            <person name="Harrison M."/>
        </authorList>
    </citation>
    <scope>NUCLEOTIDE SEQUENCE [LARGE SCALE GENOMIC DNA]</scope>
    <source>
        <strain evidence="3 4">IT104</strain>
    </source>
</reference>
<evidence type="ECO:0000313" key="3">
    <source>
        <dbReference type="EMBL" id="RHZ57743.1"/>
    </source>
</evidence>
<evidence type="ECO:0000259" key="1">
    <source>
        <dbReference type="PROSITE" id="PS50097"/>
    </source>
</evidence>
<evidence type="ECO:0008006" key="5">
    <source>
        <dbReference type="Google" id="ProtNLM"/>
    </source>
</evidence>
<name>A0A397H8I9_9GLOM</name>
<feature type="domain" description="BTB" evidence="1">
    <location>
        <begin position="21"/>
        <end position="86"/>
    </location>
</feature>
<evidence type="ECO:0000259" key="2">
    <source>
        <dbReference type="PROSITE" id="PS50188"/>
    </source>
</evidence>
<dbReference type="InterPro" id="IPR013320">
    <property type="entry name" value="ConA-like_dom_sf"/>
</dbReference>
<dbReference type="Proteomes" id="UP000266861">
    <property type="component" value="Unassembled WGS sequence"/>
</dbReference>
<dbReference type="InterPro" id="IPR000210">
    <property type="entry name" value="BTB/POZ_dom"/>
</dbReference>
<comment type="caution">
    <text evidence="3">The sequence shown here is derived from an EMBL/GenBank/DDBJ whole genome shotgun (WGS) entry which is preliminary data.</text>
</comment>
<dbReference type="Pfam" id="PF00651">
    <property type="entry name" value="BTB"/>
    <property type="match status" value="1"/>
</dbReference>
<sequence>MTRGTSLSKDLQLLVNNSKYSDTTIICAKSVILYGCRAILAARSEIFDRLLFNGKNEQEIKFPKINSQAMKIILEFIYTGDFINGDLSSEILIDAYSAAEHFQLPKLQDHIINKLEEILSNNSKENVSPQLLTKAVGGVIPNSDQPLTDLLAKCVTKIPLEMIPYGSLSSSAFQFLLMYCAKKKISLAKNQYTIFRYVALHAANEVEQEDSDDEFNVFMKTEACLPSLDKILKKEYVTTPKNIDDLKPFRTKLTEKLIPMLDYVNIKLISGGILAEIIEPLNIVPFKLILETYRYKVKQEPIIKLKEEEEEEEEEEQIDFTWDINVCGPNLDISDDGYTIETPSNLRYNERVRASQPIMGTGLYEWDIIIENPSLSDWVGICGEGEVTNFNCTDYNSKAWILGTTGMVSNNRQSINYGSPPFQKGTKIRIHLDMGGSERKVAFSIDDVKYPVVLHWKNIPAKVYPLVSLRYPGKIRIQKKIE</sequence>
<feature type="domain" description="B30.2/SPRY" evidence="2">
    <location>
        <begin position="300"/>
        <end position="482"/>
    </location>
</feature>
<dbReference type="SMART" id="SM00225">
    <property type="entry name" value="BTB"/>
    <property type="match status" value="1"/>
</dbReference>
<protein>
    <recommendedName>
        <fullName evidence="5">BTB domain-containing protein</fullName>
    </recommendedName>
</protein>
<dbReference type="OrthoDB" id="6359816at2759"/>
<dbReference type="PROSITE" id="PS50188">
    <property type="entry name" value="B302_SPRY"/>
    <property type="match status" value="1"/>
</dbReference>
<dbReference type="Gene3D" id="2.60.120.920">
    <property type="match status" value="1"/>
</dbReference>
<dbReference type="SUPFAM" id="SSF49899">
    <property type="entry name" value="Concanavalin A-like lectins/glucanases"/>
    <property type="match status" value="1"/>
</dbReference>
<dbReference type="PANTHER" id="PTHR46306">
    <property type="entry name" value="BTB/POZ DOMAIN-CONTAINING PROTEIN 9"/>
    <property type="match status" value="1"/>
</dbReference>
<dbReference type="Gene3D" id="3.30.710.10">
    <property type="entry name" value="Potassium Channel Kv1.1, Chain A"/>
    <property type="match status" value="1"/>
</dbReference>
<proteinExistence type="predicted"/>
<dbReference type="InterPro" id="IPR043136">
    <property type="entry name" value="B30.2/SPRY_sf"/>
</dbReference>
<keyword evidence="4" id="KW-1185">Reference proteome</keyword>
<evidence type="ECO:0000313" key="4">
    <source>
        <dbReference type="Proteomes" id="UP000266861"/>
    </source>
</evidence>
<dbReference type="InterPro" id="IPR001870">
    <property type="entry name" value="B30.2/SPRY"/>
</dbReference>
<dbReference type="PROSITE" id="PS50097">
    <property type="entry name" value="BTB"/>
    <property type="match status" value="1"/>
</dbReference>